<gene>
    <name evidence="3" type="ORF">HAX54_011544</name>
</gene>
<name>A0ABS8TK19_DATST</name>
<comment type="caution">
    <text evidence="3">The sequence shown here is derived from an EMBL/GenBank/DDBJ whole genome shotgun (WGS) entry which is preliminary data.</text>
</comment>
<sequence>MQLHARGTQVGPEDQTHVLKLSASSSLSLPFLLSDLTYARYILTTLRTPNSYYYNIMIRILILPNLTRSITLFLAILGEEEPGPGSCPDLTIHDIESSRNLRHLANVGTALIDSTISGLASHGLSEEAMEHFEQMKSCSVKPDERTMTAVLSACKCCWIGKGRIIWEGLEEGGAVYQEDDAQLIRMLCYGERCYGGCKIQRDVERSKRLRVSEDTGSSRIEIDGLVHEFTAGDSRHVEAETIYAKLDEIEQNVRREGYDPKVSEVLLEIDDDEKASQLLHHSEKLAVSTSWWWHLVNGLHQDEMIASIPLFLCFGLRIQHKVEIKDIRLDKKGVARWVNLQNNLEPQRSLHCFNRV</sequence>
<dbReference type="PANTHER" id="PTHR47926">
    <property type="entry name" value="PENTATRICOPEPTIDE REPEAT-CONTAINING PROTEIN"/>
    <property type="match status" value="1"/>
</dbReference>
<dbReference type="Gene3D" id="1.25.40.10">
    <property type="entry name" value="Tetratricopeptide repeat domain"/>
    <property type="match status" value="1"/>
</dbReference>
<keyword evidence="4" id="KW-1185">Reference proteome</keyword>
<evidence type="ECO:0000256" key="2">
    <source>
        <dbReference type="PROSITE-ProRule" id="PRU00708"/>
    </source>
</evidence>
<dbReference type="InterPro" id="IPR002885">
    <property type="entry name" value="PPR_rpt"/>
</dbReference>
<proteinExistence type="predicted"/>
<feature type="repeat" description="PPR" evidence="2">
    <location>
        <begin position="108"/>
        <end position="142"/>
    </location>
</feature>
<evidence type="ECO:0000256" key="1">
    <source>
        <dbReference type="ARBA" id="ARBA00022737"/>
    </source>
</evidence>
<reference evidence="3 4" key="1">
    <citation type="journal article" date="2021" name="BMC Genomics">
        <title>Datura genome reveals duplications of psychoactive alkaloid biosynthetic genes and high mutation rate following tissue culture.</title>
        <authorList>
            <person name="Rajewski A."/>
            <person name="Carter-House D."/>
            <person name="Stajich J."/>
            <person name="Litt A."/>
        </authorList>
    </citation>
    <scope>NUCLEOTIDE SEQUENCE [LARGE SCALE GENOMIC DNA]</scope>
    <source>
        <strain evidence="3">AR-01</strain>
    </source>
</reference>
<evidence type="ECO:0000313" key="4">
    <source>
        <dbReference type="Proteomes" id="UP000823775"/>
    </source>
</evidence>
<evidence type="ECO:0000313" key="3">
    <source>
        <dbReference type="EMBL" id="MCD7471226.1"/>
    </source>
</evidence>
<dbReference type="Proteomes" id="UP000823775">
    <property type="component" value="Unassembled WGS sequence"/>
</dbReference>
<protein>
    <recommendedName>
        <fullName evidence="5">DYW domain-containing protein</fullName>
    </recommendedName>
</protein>
<accession>A0ABS8TK19</accession>
<keyword evidence="1" id="KW-0677">Repeat</keyword>
<organism evidence="3 4">
    <name type="scientific">Datura stramonium</name>
    <name type="common">Jimsonweed</name>
    <name type="synonym">Common thornapple</name>
    <dbReference type="NCBI Taxonomy" id="4076"/>
    <lineage>
        <taxon>Eukaryota</taxon>
        <taxon>Viridiplantae</taxon>
        <taxon>Streptophyta</taxon>
        <taxon>Embryophyta</taxon>
        <taxon>Tracheophyta</taxon>
        <taxon>Spermatophyta</taxon>
        <taxon>Magnoliopsida</taxon>
        <taxon>eudicotyledons</taxon>
        <taxon>Gunneridae</taxon>
        <taxon>Pentapetalae</taxon>
        <taxon>asterids</taxon>
        <taxon>lamiids</taxon>
        <taxon>Solanales</taxon>
        <taxon>Solanaceae</taxon>
        <taxon>Solanoideae</taxon>
        <taxon>Datureae</taxon>
        <taxon>Datura</taxon>
    </lineage>
</organism>
<dbReference type="InterPro" id="IPR046960">
    <property type="entry name" value="PPR_At4g14850-like_plant"/>
</dbReference>
<dbReference type="EMBL" id="JACEIK010001659">
    <property type="protein sequence ID" value="MCD7471226.1"/>
    <property type="molecule type" value="Genomic_DNA"/>
</dbReference>
<evidence type="ECO:0008006" key="5">
    <source>
        <dbReference type="Google" id="ProtNLM"/>
    </source>
</evidence>
<dbReference type="PANTHER" id="PTHR47926:SF347">
    <property type="entry name" value="PENTATRICOPEPTIDE REPEAT-CONTAINING PROTEIN"/>
    <property type="match status" value="1"/>
</dbReference>
<dbReference type="PROSITE" id="PS51375">
    <property type="entry name" value="PPR"/>
    <property type="match status" value="1"/>
</dbReference>
<dbReference type="InterPro" id="IPR011990">
    <property type="entry name" value="TPR-like_helical_dom_sf"/>
</dbReference>